<dbReference type="PANTHER" id="PTHR32444:SF226">
    <property type="entry name" value="BULB-TYPE LECTIN DOMAIN-CONTAINING PROTEIN"/>
    <property type="match status" value="1"/>
</dbReference>
<dbReference type="CDD" id="cd00028">
    <property type="entry name" value="B_lectin"/>
    <property type="match status" value="1"/>
</dbReference>
<evidence type="ECO:0000259" key="6">
    <source>
        <dbReference type="PROSITE" id="PS50927"/>
    </source>
</evidence>
<keyword evidence="1 5" id="KW-0732">Signal</keyword>
<keyword evidence="4" id="KW-0472">Membrane</keyword>
<feature type="domain" description="Bulb-type lectin" evidence="6">
    <location>
        <begin position="26"/>
        <end position="158"/>
    </location>
</feature>
<name>A0A6J1BC97_9ROSI</name>
<feature type="transmembrane region" description="Helical" evidence="4">
    <location>
        <begin position="396"/>
        <end position="419"/>
    </location>
</feature>
<evidence type="ECO:0000313" key="7">
    <source>
        <dbReference type="Proteomes" id="UP000504621"/>
    </source>
</evidence>
<reference evidence="8" key="1">
    <citation type="submission" date="2025-08" db="UniProtKB">
        <authorList>
            <consortium name="RefSeq"/>
        </authorList>
    </citation>
    <scope>IDENTIFICATION</scope>
    <source>
        <tissue evidence="8">Leaf</tissue>
    </source>
</reference>
<feature type="signal peptide" evidence="5">
    <location>
        <begin position="1"/>
        <end position="24"/>
    </location>
</feature>
<accession>A0A6J1BC97</accession>
<dbReference type="OrthoDB" id="4062651at2759"/>
<dbReference type="InterPro" id="IPR036426">
    <property type="entry name" value="Bulb-type_lectin_dom_sf"/>
</dbReference>
<dbReference type="GeneID" id="110425434"/>
<evidence type="ECO:0000313" key="8">
    <source>
        <dbReference type="RefSeq" id="XP_021296029.1"/>
    </source>
</evidence>
<sequence>MSNQKMFGFKVLLLILPCLWISDAATDTLTQGDKLNSSDSLVSQNGAVTLGFRLLQYGETWDDKRAGYYLAMWFSELESSPPIWLANRDDPIADNSGVLIIDNTGFKITHDGGDPIQLFSLHSTPTTTNSSNIKLVLQDSGNLVLQDADSKGENRILWQSFDYPTDTFLPGMKLGVSHGRSWSLTSWFTGSIPAPGSFTLEWDPEGERLIVRLKERVLWTSGNSFENIPPSEPQNMNYNFSHVSNVDEQYLYYTLLMDDSTREEKRKNARLILLYDGSLQLGSGEFIFSSKSCAGASTQNGCERWKGPKCRSNGDQYEIRSITPTDMNSVNYSLLGNTGLSIYDCKDICWKDCQCFGVKEDRVLGCQFLSGPYVQGALDGTSYQVIIRHRSRLKNWIWILISIAMTLLITVLLGVLFCLRRRRRIRMEDIDRPFTEYFSISSSSTFVSIILLPVENAGFFGSEMQLPLPKNPAFSAGRRMIETNVEEKEIENYSLNGLSMSVMDPR</sequence>
<organism evidence="7 8">
    <name type="scientific">Herrania umbratica</name>
    <dbReference type="NCBI Taxonomy" id="108875"/>
    <lineage>
        <taxon>Eukaryota</taxon>
        <taxon>Viridiplantae</taxon>
        <taxon>Streptophyta</taxon>
        <taxon>Embryophyta</taxon>
        <taxon>Tracheophyta</taxon>
        <taxon>Spermatophyta</taxon>
        <taxon>Magnoliopsida</taxon>
        <taxon>eudicotyledons</taxon>
        <taxon>Gunneridae</taxon>
        <taxon>Pentapetalae</taxon>
        <taxon>rosids</taxon>
        <taxon>malvids</taxon>
        <taxon>Malvales</taxon>
        <taxon>Malvaceae</taxon>
        <taxon>Byttnerioideae</taxon>
        <taxon>Herrania</taxon>
    </lineage>
</organism>
<evidence type="ECO:0000256" key="5">
    <source>
        <dbReference type="SAM" id="SignalP"/>
    </source>
</evidence>
<dbReference type="RefSeq" id="XP_021296029.1">
    <property type="nucleotide sequence ID" value="XM_021440354.1"/>
</dbReference>
<keyword evidence="2" id="KW-1015">Disulfide bond</keyword>
<dbReference type="SMART" id="SM00108">
    <property type="entry name" value="B_lectin"/>
    <property type="match status" value="1"/>
</dbReference>
<keyword evidence="4" id="KW-1133">Transmembrane helix</keyword>
<keyword evidence="4" id="KW-0812">Transmembrane</keyword>
<evidence type="ECO:0000256" key="1">
    <source>
        <dbReference type="ARBA" id="ARBA00022729"/>
    </source>
</evidence>
<dbReference type="PROSITE" id="PS50927">
    <property type="entry name" value="BULB_LECTIN"/>
    <property type="match status" value="1"/>
</dbReference>
<dbReference type="InterPro" id="IPR001480">
    <property type="entry name" value="Bulb-type_lectin_dom"/>
</dbReference>
<dbReference type="AlphaFoldDB" id="A0A6J1BC97"/>
<dbReference type="Gene3D" id="2.90.10.10">
    <property type="entry name" value="Bulb-type lectin domain"/>
    <property type="match status" value="1"/>
</dbReference>
<proteinExistence type="predicted"/>
<evidence type="ECO:0000256" key="2">
    <source>
        <dbReference type="ARBA" id="ARBA00023157"/>
    </source>
</evidence>
<evidence type="ECO:0000256" key="4">
    <source>
        <dbReference type="SAM" id="Phobius"/>
    </source>
</evidence>
<dbReference type="Proteomes" id="UP000504621">
    <property type="component" value="Unplaced"/>
</dbReference>
<gene>
    <name evidence="8" type="primary">LOC110425434</name>
</gene>
<evidence type="ECO:0000256" key="3">
    <source>
        <dbReference type="ARBA" id="ARBA00023180"/>
    </source>
</evidence>
<dbReference type="SUPFAM" id="SSF51110">
    <property type="entry name" value="alpha-D-mannose-specific plant lectins"/>
    <property type="match status" value="1"/>
</dbReference>
<keyword evidence="7" id="KW-1185">Reference proteome</keyword>
<protein>
    <submittedName>
        <fullName evidence="8">G-type lectin S-receptor-like serine/threonine-protein kinase CES101</fullName>
    </submittedName>
</protein>
<dbReference type="PANTHER" id="PTHR32444">
    <property type="entry name" value="BULB-TYPE LECTIN DOMAIN-CONTAINING PROTEIN"/>
    <property type="match status" value="1"/>
</dbReference>
<keyword evidence="3" id="KW-0325">Glycoprotein</keyword>
<feature type="chain" id="PRO_5027113214" evidence="5">
    <location>
        <begin position="25"/>
        <end position="506"/>
    </location>
</feature>
<dbReference type="Pfam" id="PF01453">
    <property type="entry name" value="B_lectin"/>
    <property type="match status" value="1"/>
</dbReference>